<dbReference type="PROSITE" id="PS52035">
    <property type="entry name" value="PEPTIDASE_M14"/>
    <property type="match status" value="1"/>
</dbReference>
<protein>
    <recommendedName>
        <fullName evidence="3">Peptidase M14 domain-containing protein</fullName>
    </recommendedName>
</protein>
<organism evidence="4 5">
    <name type="scientific">Cirrhinus mrigala</name>
    <name type="common">Mrigala</name>
    <dbReference type="NCBI Taxonomy" id="683832"/>
    <lineage>
        <taxon>Eukaryota</taxon>
        <taxon>Metazoa</taxon>
        <taxon>Chordata</taxon>
        <taxon>Craniata</taxon>
        <taxon>Vertebrata</taxon>
        <taxon>Euteleostomi</taxon>
        <taxon>Actinopterygii</taxon>
        <taxon>Neopterygii</taxon>
        <taxon>Teleostei</taxon>
        <taxon>Ostariophysi</taxon>
        <taxon>Cypriniformes</taxon>
        <taxon>Cyprinidae</taxon>
        <taxon>Labeoninae</taxon>
        <taxon>Labeonini</taxon>
        <taxon>Cirrhinus</taxon>
    </lineage>
</organism>
<feature type="domain" description="Peptidase M14" evidence="3">
    <location>
        <begin position="1"/>
        <end position="42"/>
    </location>
</feature>
<comment type="similarity">
    <text evidence="1 2">Belongs to the peptidase M14 family.</text>
</comment>
<dbReference type="Gene3D" id="3.40.630.10">
    <property type="entry name" value="Zn peptidases"/>
    <property type="match status" value="1"/>
</dbReference>
<keyword evidence="5" id="KW-1185">Reference proteome</keyword>
<evidence type="ECO:0000259" key="3">
    <source>
        <dbReference type="PROSITE" id="PS52035"/>
    </source>
</evidence>
<reference evidence="4 5" key="1">
    <citation type="submission" date="2024-05" db="EMBL/GenBank/DDBJ databases">
        <title>Genome sequencing and assembly of Indian major carp, Cirrhinus mrigala (Hamilton, 1822).</title>
        <authorList>
            <person name="Mohindra V."/>
            <person name="Chowdhury L.M."/>
            <person name="Lal K."/>
            <person name="Jena J.K."/>
        </authorList>
    </citation>
    <scope>NUCLEOTIDE SEQUENCE [LARGE SCALE GENOMIC DNA]</scope>
    <source>
        <strain evidence="4">CM1030</strain>
        <tissue evidence="4">Blood</tissue>
    </source>
</reference>
<dbReference type="Proteomes" id="UP001529510">
    <property type="component" value="Unassembled WGS sequence"/>
</dbReference>
<comment type="caution">
    <text evidence="4">The sequence shown here is derived from an EMBL/GenBank/DDBJ whole genome shotgun (WGS) entry which is preliminary data.</text>
</comment>
<dbReference type="SUPFAM" id="SSF53187">
    <property type="entry name" value="Zn-dependent exopeptidases"/>
    <property type="match status" value="1"/>
</dbReference>
<dbReference type="EMBL" id="JAMKFB020000001">
    <property type="protein sequence ID" value="KAL0204299.1"/>
    <property type="molecule type" value="Genomic_DNA"/>
</dbReference>
<proteinExistence type="inferred from homology"/>
<evidence type="ECO:0000256" key="1">
    <source>
        <dbReference type="ARBA" id="ARBA00005988"/>
    </source>
</evidence>
<gene>
    <name evidence="4" type="ORF">M9458_002317</name>
</gene>
<evidence type="ECO:0000313" key="5">
    <source>
        <dbReference type="Proteomes" id="UP001529510"/>
    </source>
</evidence>
<name>A0ABD0S0H4_CIRMR</name>
<feature type="non-terminal residue" evidence="4">
    <location>
        <position position="1"/>
    </location>
</feature>
<feature type="active site" description="Proton donor/acceptor" evidence="2">
    <location>
        <position position="8"/>
    </location>
</feature>
<sequence>IPYSFTFELRDEGQYGFLLPEDQIQPTCEEAYQGAMSIINYIHDKNFRSSAITVTATLWTTLVASWISSANAF</sequence>
<evidence type="ECO:0000256" key="2">
    <source>
        <dbReference type="PROSITE-ProRule" id="PRU01379"/>
    </source>
</evidence>
<dbReference type="InterPro" id="IPR000834">
    <property type="entry name" value="Peptidase_M14"/>
</dbReference>
<accession>A0ABD0S0H4</accession>
<dbReference type="Pfam" id="PF00246">
    <property type="entry name" value="Peptidase_M14"/>
    <property type="match status" value="1"/>
</dbReference>
<evidence type="ECO:0000313" key="4">
    <source>
        <dbReference type="EMBL" id="KAL0204299.1"/>
    </source>
</evidence>
<dbReference type="AlphaFoldDB" id="A0ABD0S0H4"/>